<protein>
    <submittedName>
        <fullName evidence="1">Uncharacterized protein</fullName>
    </submittedName>
</protein>
<evidence type="ECO:0000313" key="1">
    <source>
        <dbReference type="EMBL" id="EGF92456.1"/>
    </source>
</evidence>
<organism evidence="1 2">
    <name type="scientific">Asticcacaulis biprosthecium C19</name>
    <dbReference type="NCBI Taxonomy" id="715226"/>
    <lineage>
        <taxon>Bacteria</taxon>
        <taxon>Pseudomonadati</taxon>
        <taxon>Pseudomonadota</taxon>
        <taxon>Alphaproteobacteria</taxon>
        <taxon>Caulobacterales</taxon>
        <taxon>Caulobacteraceae</taxon>
        <taxon>Asticcacaulis</taxon>
    </lineage>
</organism>
<dbReference type="EMBL" id="GL883077">
    <property type="protein sequence ID" value="EGF92456.1"/>
    <property type="molecule type" value="Genomic_DNA"/>
</dbReference>
<dbReference type="HOGENOM" id="CLU_2875981_0_0_5"/>
<keyword evidence="2" id="KW-1185">Reference proteome</keyword>
<dbReference type="AlphaFoldDB" id="F4QGC8"/>
<proteinExistence type="predicted"/>
<accession>F4QGC8</accession>
<evidence type="ECO:0000313" key="2">
    <source>
        <dbReference type="Proteomes" id="UP000006512"/>
    </source>
</evidence>
<name>F4QGC8_9CAUL</name>
<sequence>MTMTAEQRQFRVVIRRQARSAAKAVGLSHSAPATAFAMDLITLNWDMDSVHRALVRRYGGPNA</sequence>
<reference evidence="2" key="1">
    <citation type="submission" date="2011-03" db="EMBL/GenBank/DDBJ databases">
        <title>Draft genome sequence of Brevundimonas diminuta.</title>
        <authorList>
            <person name="Brown P.J.B."/>
            <person name="Buechlein A."/>
            <person name="Hemmerich C."/>
            <person name="Brun Y.V."/>
        </authorList>
    </citation>
    <scope>NUCLEOTIDE SEQUENCE [LARGE SCALE GENOMIC DNA]</scope>
    <source>
        <strain evidence="2">C19</strain>
    </source>
</reference>
<dbReference type="Proteomes" id="UP000006512">
    <property type="component" value="Unassembled WGS sequence"/>
</dbReference>
<dbReference type="STRING" id="715226.ABI_08920"/>
<dbReference type="RefSeq" id="WP_006271631.1">
    <property type="nucleotide sequence ID" value="NZ_GL883077.1"/>
</dbReference>
<gene>
    <name evidence="1" type="ORF">ABI_08920</name>
</gene>